<reference evidence="2 3" key="1">
    <citation type="submission" date="2019-07" db="EMBL/GenBank/DDBJ databases">
        <title>Genome assembly of two rare yeast pathogens: Diutina rugosa and Trichomonascus ciferrii.</title>
        <authorList>
            <person name="Mixao V."/>
            <person name="Saus E."/>
            <person name="Hansen A."/>
            <person name="Lass-Flor C."/>
            <person name="Gabaldon T."/>
        </authorList>
    </citation>
    <scope>NUCLEOTIDE SEQUENCE [LARGE SCALE GENOMIC DNA]</scope>
    <source>
        <strain evidence="2 3">CBS 613</strain>
    </source>
</reference>
<dbReference type="GO" id="GO:0061630">
    <property type="term" value="F:ubiquitin protein ligase activity"/>
    <property type="evidence" value="ECO:0007669"/>
    <property type="project" value="UniProtKB-EC"/>
</dbReference>
<accession>A0A642UUP3</accession>
<comment type="function">
    <text evidence="1">Acts in a DNA repair pathway for removal of UV-induced DNA damage that is distinct from classical nucleotide excision repair and in repair of ionizing radiation damage. Functions in homologous recombination repair of DNA double strand breaks and in recovery of stalled replication forks.</text>
</comment>
<keyword evidence="1" id="KW-0862">Zinc</keyword>
<dbReference type="Gene3D" id="1.10.10.10">
    <property type="entry name" value="Winged helix-like DNA-binding domain superfamily/Winged helix DNA-binding domain"/>
    <property type="match status" value="1"/>
</dbReference>
<dbReference type="AlphaFoldDB" id="A0A642UUP3"/>
<evidence type="ECO:0000313" key="2">
    <source>
        <dbReference type="EMBL" id="KAA8905652.1"/>
    </source>
</evidence>
<dbReference type="OrthoDB" id="185455at2759"/>
<dbReference type="GO" id="GO:0005634">
    <property type="term" value="C:nucleus"/>
    <property type="evidence" value="ECO:0007669"/>
    <property type="project" value="UniProtKB-SubCell"/>
</dbReference>
<keyword evidence="1" id="KW-0539">Nucleus</keyword>
<dbReference type="EMBL" id="SWFT01000044">
    <property type="protein sequence ID" value="KAA8905652.1"/>
    <property type="molecule type" value="Genomic_DNA"/>
</dbReference>
<comment type="similarity">
    <text evidence="1">Belongs to the NSE1 family.</text>
</comment>
<keyword evidence="1" id="KW-0808">Transferase</keyword>
<dbReference type="Gene3D" id="3.90.1150.220">
    <property type="match status" value="1"/>
</dbReference>
<evidence type="ECO:0000256" key="1">
    <source>
        <dbReference type="RuleBase" id="RU368018"/>
    </source>
</evidence>
<comment type="catalytic activity">
    <reaction evidence="1">
        <text>S-ubiquitinyl-[E2 ubiquitin-conjugating enzyme]-L-cysteine + [acceptor protein]-L-lysine = [E2 ubiquitin-conjugating enzyme]-L-cysteine + N(6)-ubiquitinyl-[acceptor protein]-L-lysine.</text>
        <dbReference type="EC" id="2.3.2.27"/>
    </reaction>
</comment>
<name>A0A642UUP3_DIURU</name>
<dbReference type="Proteomes" id="UP000449547">
    <property type="component" value="Unassembled WGS sequence"/>
</dbReference>
<comment type="subunit">
    <text evidence="1">Component of the Smc5-Smc6 complex.</text>
</comment>
<keyword evidence="3" id="KW-1185">Reference proteome</keyword>
<dbReference type="PANTHER" id="PTHR20973:SF0">
    <property type="entry name" value="NON-STRUCTURAL MAINTENANCE OF CHROMOSOMES ELEMENT 1 HOMOLOG"/>
    <property type="match status" value="1"/>
</dbReference>
<keyword evidence="1" id="KW-0833">Ubl conjugation pathway</keyword>
<dbReference type="RefSeq" id="XP_034013812.1">
    <property type="nucleotide sequence ID" value="XM_034154000.1"/>
</dbReference>
<dbReference type="Pfam" id="PF07574">
    <property type="entry name" value="SMC_Nse1"/>
    <property type="match status" value="1"/>
</dbReference>
<dbReference type="GeneID" id="54780108"/>
<dbReference type="OMA" id="IDELWIV"/>
<comment type="caution">
    <text evidence="2">The sequence shown here is derived from an EMBL/GenBank/DDBJ whole genome shotgun (WGS) entry which is preliminary data.</text>
</comment>
<sequence length="241" mass="27316">MSLETPSPPPEVTYTDTHRAFFAYLRSVQSLSQSQAKRVLAHLDSSSSLDVDDVVTEINSRIGEHGFKIERKIDEVTAELNYIFINFVNDAIARQATSFTPAELECIKHLIDDIVEADNSRFSIGLNNARRKAKDEMALTLEDADFFIRRLVDTGWLEIHNDQVYMSQRALAELKGWLADRYVDSGLLLSCKQCHDWVTVGYLTDDGAFHKTCFVPYQRQHPGIDSKKIGRPDAFAPTETE</sequence>
<gene>
    <name evidence="2" type="ORF">DIURU_001455</name>
</gene>
<keyword evidence="1" id="KW-0479">Metal-binding</keyword>
<comment type="subcellular location">
    <subcellularLocation>
        <location evidence="1">Nucleus</location>
    </subcellularLocation>
</comment>
<keyword evidence="1" id="KW-0227">DNA damage</keyword>
<dbReference type="PANTHER" id="PTHR20973">
    <property type="entry name" value="NON-SMC ELEMENT 1-RELATED"/>
    <property type="match status" value="1"/>
</dbReference>
<dbReference type="InterPro" id="IPR036388">
    <property type="entry name" value="WH-like_DNA-bd_sf"/>
</dbReference>
<organism evidence="2 3">
    <name type="scientific">Diutina rugosa</name>
    <name type="common">Yeast</name>
    <name type="synonym">Candida rugosa</name>
    <dbReference type="NCBI Taxonomy" id="5481"/>
    <lineage>
        <taxon>Eukaryota</taxon>
        <taxon>Fungi</taxon>
        <taxon>Dikarya</taxon>
        <taxon>Ascomycota</taxon>
        <taxon>Saccharomycotina</taxon>
        <taxon>Pichiomycetes</taxon>
        <taxon>Debaryomycetaceae</taxon>
        <taxon>Diutina</taxon>
    </lineage>
</organism>
<keyword evidence="1" id="KW-0863">Zinc-finger</keyword>
<protein>
    <recommendedName>
        <fullName evidence="1">Non-structural maintenance of chromosomes element 1 homolog</fullName>
        <ecNumber evidence="1">2.3.2.27</ecNumber>
    </recommendedName>
</protein>
<dbReference type="GO" id="GO:0000724">
    <property type="term" value="P:double-strand break repair via homologous recombination"/>
    <property type="evidence" value="ECO:0007669"/>
    <property type="project" value="TreeGrafter"/>
</dbReference>
<keyword evidence="1" id="KW-0233">DNA recombination</keyword>
<dbReference type="GO" id="GO:0008270">
    <property type="term" value="F:zinc ion binding"/>
    <property type="evidence" value="ECO:0007669"/>
    <property type="project" value="UniProtKB-KW"/>
</dbReference>
<dbReference type="InterPro" id="IPR011513">
    <property type="entry name" value="Nse1"/>
</dbReference>
<keyword evidence="1" id="KW-0234">DNA repair</keyword>
<dbReference type="VEuPathDB" id="FungiDB:DIURU_001455"/>
<dbReference type="GO" id="GO:0030915">
    <property type="term" value="C:Smc5-Smc6 complex"/>
    <property type="evidence" value="ECO:0007669"/>
    <property type="project" value="UniProtKB-UniRule"/>
</dbReference>
<proteinExistence type="inferred from homology"/>
<evidence type="ECO:0000313" key="3">
    <source>
        <dbReference type="Proteomes" id="UP000449547"/>
    </source>
</evidence>
<dbReference type="EC" id="2.3.2.27" evidence="1"/>